<dbReference type="SMART" id="SM00342">
    <property type="entry name" value="HTH_ARAC"/>
    <property type="match status" value="1"/>
</dbReference>
<accession>A0A4V6HSG4</accession>
<dbReference type="Proteomes" id="UP000306509">
    <property type="component" value="Unassembled WGS sequence"/>
</dbReference>
<keyword evidence="1" id="KW-0805">Transcription regulation</keyword>
<comment type="caution">
    <text evidence="5">The sequence shown here is derived from an EMBL/GenBank/DDBJ whole genome shotgun (WGS) entry which is preliminary data.</text>
</comment>
<dbReference type="GO" id="GO:0043565">
    <property type="term" value="F:sequence-specific DNA binding"/>
    <property type="evidence" value="ECO:0007669"/>
    <property type="project" value="InterPro"/>
</dbReference>
<evidence type="ECO:0000313" key="6">
    <source>
        <dbReference type="Proteomes" id="UP000306509"/>
    </source>
</evidence>
<dbReference type="AlphaFoldDB" id="A0A4V6HSG4"/>
<dbReference type="RefSeq" id="WP_330377192.1">
    <property type="nucleotide sequence ID" value="NZ_CABMJZ010000062.1"/>
</dbReference>
<evidence type="ECO:0000313" key="5">
    <source>
        <dbReference type="EMBL" id="TLD02828.1"/>
    </source>
</evidence>
<keyword evidence="2" id="KW-0238">DNA-binding</keyword>
<dbReference type="InterPro" id="IPR020449">
    <property type="entry name" value="Tscrpt_reg_AraC-type_HTH"/>
</dbReference>
<dbReference type="PROSITE" id="PS01124">
    <property type="entry name" value="HTH_ARAC_FAMILY_2"/>
    <property type="match status" value="1"/>
</dbReference>
<dbReference type="PRINTS" id="PR00032">
    <property type="entry name" value="HTHARAC"/>
</dbReference>
<feature type="domain" description="HTH araC/xylS-type" evidence="4">
    <location>
        <begin position="241"/>
        <end position="339"/>
    </location>
</feature>
<dbReference type="Gene3D" id="1.10.10.60">
    <property type="entry name" value="Homeodomain-like"/>
    <property type="match status" value="2"/>
</dbReference>
<dbReference type="InterPro" id="IPR018062">
    <property type="entry name" value="HTH_AraC-typ_CS"/>
</dbReference>
<dbReference type="EMBL" id="QGQD01000006">
    <property type="protein sequence ID" value="TLD02828.1"/>
    <property type="molecule type" value="Genomic_DNA"/>
</dbReference>
<gene>
    <name evidence="5" type="primary">btr_1</name>
    <name evidence="5" type="ORF">DSM106044_00327</name>
</gene>
<organism evidence="5 6">
    <name type="scientific">Robinsoniella peoriensis</name>
    <dbReference type="NCBI Taxonomy" id="180332"/>
    <lineage>
        <taxon>Bacteria</taxon>
        <taxon>Bacillati</taxon>
        <taxon>Bacillota</taxon>
        <taxon>Clostridia</taxon>
        <taxon>Lachnospirales</taxon>
        <taxon>Lachnospiraceae</taxon>
        <taxon>Robinsoniella</taxon>
    </lineage>
</organism>
<reference evidence="5 6" key="1">
    <citation type="journal article" date="2019" name="Anaerobe">
        <title>Detection of Robinsoniella peoriensis in multiple bone samples of a trauma patient.</title>
        <authorList>
            <person name="Schrottner P."/>
            <person name="Hartwich K."/>
            <person name="Bunk B."/>
            <person name="Schober I."/>
            <person name="Helbig S."/>
            <person name="Rudolph W.W."/>
            <person name="Gunzer F."/>
        </authorList>
    </citation>
    <scope>NUCLEOTIDE SEQUENCE [LARGE SCALE GENOMIC DNA]</scope>
    <source>
        <strain evidence="5 6">DSM 106044</strain>
    </source>
</reference>
<evidence type="ECO:0000256" key="1">
    <source>
        <dbReference type="ARBA" id="ARBA00023015"/>
    </source>
</evidence>
<name>A0A4V6HSG4_9FIRM</name>
<dbReference type="STRING" id="180332.GCA_000797495_05539"/>
<keyword evidence="6" id="KW-1185">Reference proteome</keyword>
<dbReference type="PANTHER" id="PTHR43280:SF2">
    <property type="entry name" value="HTH-TYPE TRANSCRIPTIONAL REGULATOR EXSA"/>
    <property type="match status" value="1"/>
</dbReference>
<protein>
    <submittedName>
        <fullName evidence="5">Bacillibactin transport regulator</fullName>
    </submittedName>
</protein>
<dbReference type="InterPro" id="IPR009057">
    <property type="entry name" value="Homeodomain-like_sf"/>
</dbReference>
<dbReference type="Pfam" id="PF12833">
    <property type="entry name" value="HTH_18"/>
    <property type="match status" value="1"/>
</dbReference>
<keyword evidence="3" id="KW-0804">Transcription</keyword>
<evidence type="ECO:0000259" key="4">
    <source>
        <dbReference type="PROSITE" id="PS01124"/>
    </source>
</evidence>
<dbReference type="PANTHER" id="PTHR43280">
    <property type="entry name" value="ARAC-FAMILY TRANSCRIPTIONAL REGULATOR"/>
    <property type="match status" value="1"/>
</dbReference>
<dbReference type="InterPro" id="IPR018771">
    <property type="entry name" value="PocR_dom"/>
</dbReference>
<sequence>MNKLLAIDQIFDMEQWTNLQRSLAEVTNMAILTVDYKGVPVTEHSCCHEFCKKVRNDPTLGKFCQKCDSRGGLEAVRINEPYIYQCHFSIVDIAIPIIVNDKYLGAVMAGQVRLPIHKDDSFMEKIFSPANPRIIEEAKENFRQLYNEIPFLSYERMQMIAMMLYFLCNYMVKEAIHKEQIIEMYETVVNRHQEILEEPPGAHYTMESARKMKAALSNVILNSNIENAGCDVPVSTNSIIIKAFDYIYHHKGESPSLKNMAAYCNVSSSYLSRLFTKEVGESYSSFTARLKIEWAKALLESSDAPISEISDELGYSEAGYFIKSFKKYVGVTPAVYRTYCKG</sequence>
<evidence type="ECO:0000256" key="3">
    <source>
        <dbReference type="ARBA" id="ARBA00023163"/>
    </source>
</evidence>
<proteinExistence type="predicted"/>
<dbReference type="PROSITE" id="PS00041">
    <property type="entry name" value="HTH_ARAC_FAMILY_1"/>
    <property type="match status" value="1"/>
</dbReference>
<dbReference type="SUPFAM" id="SSF46689">
    <property type="entry name" value="Homeodomain-like"/>
    <property type="match status" value="2"/>
</dbReference>
<dbReference type="InterPro" id="IPR018060">
    <property type="entry name" value="HTH_AraC"/>
</dbReference>
<dbReference type="GO" id="GO:0003700">
    <property type="term" value="F:DNA-binding transcription factor activity"/>
    <property type="evidence" value="ECO:0007669"/>
    <property type="project" value="InterPro"/>
</dbReference>
<evidence type="ECO:0000256" key="2">
    <source>
        <dbReference type="ARBA" id="ARBA00023125"/>
    </source>
</evidence>
<dbReference type="Pfam" id="PF10114">
    <property type="entry name" value="PocR"/>
    <property type="match status" value="1"/>
</dbReference>